<dbReference type="EMBL" id="JABBWD010000028">
    <property type="protein sequence ID" value="KAG1776148.1"/>
    <property type="molecule type" value="Genomic_DNA"/>
</dbReference>
<comment type="caution">
    <text evidence="2">The sequence shown here is derived from an EMBL/GenBank/DDBJ whole genome shotgun (WGS) entry which is preliminary data.</text>
</comment>
<evidence type="ECO:0000313" key="2">
    <source>
        <dbReference type="EMBL" id="KAG1776148.1"/>
    </source>
</evidence>
<keyword evidence="3" id="KW-1185">Reference proteome</keyword>
<proteinExistence type="predicted"/>
<protein>
    <submittedName>
        <fullName evidence="2">Uncharacterized protein</fullName>
    </submittedName>
</protein>
<accession>A0A9P7D1X3</accession>
<feature type="region of interest" description="Disordered" evidence="1">
    <location>
        <begin position="206"/>
        <end position="228"/>
    </location>
</feature>
<organism evidence="2 3">
    <name type="scientific">Suillus placidus</name>
    <dbReference type="NCBI Taxonomy" id="48579"/>
    <lineage>
        <taxon>Eukaryota</taxon>
        <taxon>Fungi</taxon>
        <taxon>Dikarya</taxon>
        <taxon>Basidiomycota</taxon>
        <taxon>Agaricomycotina</taxon>
        <taxon>Agaricomycetes</taxon>
        <taxon>Agaricomycetidae</taxon>
        <taxon>Boletales</taxon>
        <taxon>Suillineae</taxon>
        <taxon>Suillaceae</taxon>
        <taxon>Suillus</taxon>
    </lineage>
</organism>
<dbReference type="Proteomes" id="UP000714275">
    <property type="component" value="Unassembled WGS sequence"/>
</dbReference>
<sequence>MSTPPAPPTIMVPGASISVFARTVTNHVLAPDASSMGAQMDGEMLGATDGSPVARQDRVPSTSTIIPALTMRASHLSVPPVGAPPVQPPIVPVVSMPSPGTLHAFIAGPSNVPDDGQSISAALPCMQYGPLSCQGREYLDNIEFPKSADAEMMPVEDLQTTSSTVPPQFAPPITPTSSHAAPHLLVPSLGSTSTLASSMAIKRKLVKDDSSHQESCPPHSSKSGKSVTSSINTAIITLQEAVSGHFVEPLPMRKQRAIRQVQEEDDLDDHEVLKMIKVFESDIAVADSYLNITQDSVCKLFLADYLQAHEKCSN</sequence>
<name>A0A9P7D1X3_9AGAM</name>
<dbReference type="AlphaFoldDB" id="A0A9P7D1X3"/>
<dbReference type="OrthoDB" id="2689355at2759"/>
<evidence type="ECO:0000256" key="1">
    <source>
        <dbReference type="SAM" id="MobiDB-lite"/>
    </source>
</evidence>
<gene>
    <name evidence="2" type="ORF">EV702DRAFT_1198454</name>
</gene>
<evidence type="ECO:0000313" key="3">
    <source>
        <dbReference type="Proteomes" id="UP000714275"/>
    </source>
</evidence>
<reference evidence="2" key="1">
    <citation type="journal article" date="2020" name="New Phytol.">
        <title>Comparative genomics reveals dynamic genome evolution in host specialist ectomycorrhizal fungi.</title>
        <authorList>
            <person name="Lofgren L.A."/>
            <person name="Nguyen N.H."/>
            <person name="Vilgalys R."/>
            <person name="Ruytinx J."/>
            <person name="Liao H.L."/>
            <person name="Branco S."/>
            <person name="Kuo A."/>
            <person name="LaButti K."/>
            <person name="Lipzen A."/>
            <person name="Andreopoulos W."/>
            <person name="Pangilinan J."/>
            <person name="Riley R."/>
            <person name="Hundley H."/>
            <person name="Na H."/>
            <person name="Barry K."/>
            <person name="Grigoriev I.V."/>
            <person name="Stajich J.E."/>
            <person name="Kennedy P.G."/>
        </authorList>
    </citation>
    <scope>NUCLEOTIDE SEQUENCE</scope>
    <source>
        <strain evidence="2">DOB743</strain>
    </source>
</reference>